<dbReference type="EMBL" id="PDVP01000002">
    <property type="protein sequence ID" value="PHP68222.1"/>
    <property type="molecule type" value="Genomic_DNA"/>
</dbReference>
<name>A0A2G1QRV0_9HYPH</name>
<dbReference type="PANTHER" id="PTHR34001">
    <property type="entry name" value="BLL7405 PROTEIN"/>
    <property type="match status" value="1"/>
</dbReference>
<dbReference type="AlphaFoldDB" id="A0A2G1QRV0"/>
<protein>
    <recommendedName>
        <fullName evidence="7">Outer membrane protein beta-barrel domain-containing protein</fullName>
    </recommendedName>
</protein>
<dbReference type="InterPro" id="IPR011250">
    <property type="entry name" value="OMP/PagP_B-barrel"/>
</dbReference>
<evidence type="ECO:0000259" key="7">
    <source>
        <dbReference type="Pfam" id="PF13505"/>
    </source>
</evidence>
<dbReference type="Gene3D" id="2.40.160.20">
    <property type="match status" value="1"/>
</dbReference>
<evidence type="ECO:0000313" key="9">
    <source>
        <dbReference type="Proteomes" id="UP000221168"/>
    </source>
</evidence>
<dbReference type="InterPro" id="IPR051692">
    <property type="entry name" value="OMP-like"/>
</dbReference>
<reference evidence="8 9" key="1">
    <citation type="submission" date="2017-10" db="EMBL/GenBank/DDBJ databases">
        <title>Sedimentibacterium mangrovi gen. nov., sp. nov., a novel member of family Phyllobacteriacea isolated from mangrove sediment.</title>
        <authorList>
            <person name="Liao H."/>
            <person name="Tian Y."/>
        </authorList>
    </citation>
    <scope>NUCLEOTIDE SEQUENCE [LARGE SCALE GENOMIC DNA]</scope>
    <source>
        <strain evidence="8 9">X9-2-2</strain>
    </source>
</reference>
<sequence length="224" mass="23003">MKMTYTNSTARIAILAAGLFIGAAATPALAADVITEAPPAPPAAPMEEPPVGWDGAYAGITGSFTSGLAHHSQPFANRHVIDGFNGGAFAGYNFQQGNMVYGLEADISGGGIDGNNAGRGLETSVDGSLRARAGVALGDRTLLYGTGGLVVGKLRAAEGGVLDTKTGIGWTAGAGVDVKLTDNMFARTEYRYIDYGSKNFTTGSGTNSVDVNENRFIVGIGMKF</sequence>
<gene>
    <name evidence="8" type="ORF">CSC94_06100</name>
</gene>
<evidence type="ECO:0000256" key="4">
    <source>
        <dbReference type="ARBA" id="ARBA00023237"/>
    </source>
</evidence>
<organism evidence="8 9">
    <name type="scientific">Zhengella mangrovi</name>
    <dbReference type="NCBI Taxonomy" id="1982044"/>
    <lineage>
        <taxon>Bacteria</taxon>
        <taxon>Pseudomonadati</taxon>
        <taxon>Pseudomonadota</taxon>
        <taxon>Alphaproteobacteria</taxon>
        <taxon>Hyphomicrobiales</taxon>
        <taxon>Notoacmeibacteraceae</taxon>
        <taxon>Zhengella</taxon>
    </lineage>
</organism>
<comment type="caution">
    <text evidence="8">The sequence shown here is derived from an EMBL/GenBank/DDBJ whole genome shotgun (WGS) entry which is preliminary data.</text>
</comment>
<dbReference type="InterPro" id="IPR027385">
    <property type="entry name" value="Beta-barrel_OMP"/>
</dbReference>
<dbReference type="Pfam" id="PF13505">
    <property type="entry name" value="OMP_b-brl"/>
    <property type="match status" value="1"/>
</dbReference>
<proteinExistence type="inferred from homology"/>
<keyword evidence="4" id="KW-0998">Cell outer membrane</keyword>
<evidence type="ECO:0000256" key="1">
    <source>
        <dbReference type="ARBA" id="ARBA00004442"/>
    </source>
</evidence>
<feature type="signal peptide" evidence="6">
    <location>
        <begin position="1"/>
        <end position="30"/>
    </location>
</feature>
<dbReference type="GO" id="GO:0009279">
    <property type="term" value="C:cell outer membrane"/>
    <property type="evidence" value="ECO:0007669"/>
    <property type="project" value="UniProtKB-SubCell"/>
</dbReference>
<dbReference type="OrthoDB" id="9815357at2"/>
<dbReference type="PANTHER" id="PTHR34001:SF3">
    <property type="entry name" value="BLL7405 PROTEIN"/>
    <property type="match status" value="1"/>
</dbReference>
<comment type="subcellular location">
    <subcellularLocation>
        <location evidence="1">Cell outer membrane</location>
    </subcellularLocation>
</comment>
<dbReference type="SUPFAM" id="SSF56925">
    <property type="entry name" value="OMPA-like"/>
    <property type="match status" value="1"/>
</dbReference>
<dbReference type="Proteomes" id="UP000221168">
    <property type="component" value="Unassembled WGS sequence"/>
</dbReference>
<keyword evidence="2 6" id="KW-0732">Signal</keyword>
<comment type="similarity">
    <text evidence="5">Belongs to the Omp25/RopB family.</text>
</comment>
<keyword evidence="9" id="KW-1185">Reference proteome</keyword>
<evidence type="ECO:0000256" key="2">
    <source>
        <dbReference type="ARBA" id="ARBA00022729"/>
    </source>
</evidence>
<evidence type="ECO:0000256" key="6">
    <source>
        <dbReference type="SAM" id="SignalP"/>
    </source>
</evidence>
<accession>A0A2G1QRV0</accession>
<evidence type="ECO:0000256" key="5">
    <source>
        <dbReference type="ARBA" id="ARBA00038306"/>
    </source>
</evidence>
<evidence type="ECO:0000256" key="3">
    <source>
        <dbReference type="ARBA" id="ARBA00023136"/>
    </source>
</evidence>
<feature type="chain" id="PRO_5013619082" description="Outer membrane protein beta-barrel domain-containing protein" evidence="6">
    <location>
        <begin position="31"/>
        <end position="224"/>
    </location>
</feature>
<keyword evidence="3" id="KW-0472">Membrane</keyword>
<evidence type="ECO:0000313" key="8">
    <source>
        <dbReference type="EMBL" id="PHP68222.1"/>
    </source>
</evidence>
<feature type="domain" description="Outer membrane protein beta-barrel" evidence="7">
    <location>
        <begin position="52"/>
        <end position="224"/>
    </location>
</feature>